<dbReference type="AlphaFoldDB" id="A0A8J3E4H9"/>
<protein>
    <recommendedName>
        <fullName evidence="10">Flagellar protein FliL</fullName>
    </recommendedName>
</protein>
<organism evidence="11 12">
    <name type="scientific">Aliidongia dinghuensis</name>
    <dbReference type="NCBI Taxonomy" id="1867774"/>
    <lineage>
        <taxon>Bacteria</taxon>
        <taxon>Pseudomonadati</taxon>
        <taxon>Pseudomonadota</taxon>
        <taxon>Alphaproteobacteria</taxon>
        <taxon>Rhodospirillales</taxon>
        <taxon>Dongiaceae</taxon>
        <taxon>Aliidongia</taxon>
    </lineage>
</organism>
<keyword evidence="5 10" id="KW-0145">Chemotaxis</keyword>
<keyword evidence="11" id="KW-0969">Cilium</keyword>
<comment type="subcellular location">
    <subcellularLocation>
        <location evidence="10">Cell inner membrane</location>
    </subcellularLocation>
    <subcellularLocation>
        <location evidence="2">Cell membrane</location>
        <topology evidence="2">Single-pass membrane protein</topology>
    </subcellularLocation>
</comment>
<evidence type="ECO:0000256" key="1">
    <source>
        <dbReference type="ARBA" id="ARBA00002254"/>
    </source>
</evidence>
<dbReference type="PANTHER" id="PTHR35091:SF2">
    <property type="entry name" value="FLAGELLAR PROTEIN FLIL"/>
    <property type="match status" value="1"/>
</dbReference>
<gene>
    <name evidence="11" type="ORF">GCM10011611_51600</name>
</gene>
<keyword evidence="11" id="KW-0282">Flagellum</keyword>
<evidence type="ECO:0000256" key="4">
    <source>
        <dbReference type="ARBA" id="ARBA00022475"/>
    </source>
</evidence>
<comment type="function">
    <text evidence="1 10">Controls the rotational direction of flagella during chemotaxis.</text>
</comment>
<dbReference type="GO" id="GO:0071978">
    <property type="term" value="P:bacterial-type flagellum-dependent swarming motility"/>
    <property type="evidence" value="ECO:0007669"/>
    <property type="project" value="TreeGrafter"/>
</dbReference>
<comment type="similarity">
    <text evidence="3 10">Belongs to the FliL family.</text>
</comment>
<evidence type="ECO:0000313" key="12">
    <source>
        <dbReference type="Proteomes" id="UP000646365"/>
    </source>
</evidence>
<sequence length="172" mass="18843">MAEEAIDDGAAEGGEGRRGGKKLIIMALAALLLIIGTAAALYFSGIATTLLGKGEEKVEKKVEAPPPPPKVAVFYDDMPDMLVNLNTGSRKSSFLKLHVSLQIESEEDKAKIKQVQARIIDTFQTYLRELRLEDLKGSAGLYRLREELLMRVNAAVAPVKVDDVLFTEMLVQ</sequence>
<dbReference type="PANTHER" id="PTHR35091">
    <property type="entry name" value="FLAGELLAR PROTEIN FLIL"/>
    <property type="match status" value="1"/>
</dbReference>
<proteinExistence type="inferred from homology"/>
<evidence type="ECO:0000256" key="9">
    <source>
        <dbReference type="ARBA" id="ARBA00023136"/>
    </source>
</evidence>
<dbReference type="Pfam" id="PF03748">
    <property type="entry name" value="FliL"/>
    <property type="match status" value="1"/>
</dbReference>
<evidence type="ECO:0000256" key="8">
    <source>
        <dbReference type="ARBA" id="ARBA00022989"/>
    </source>
</evidence>
<name>A0A8J3E4H9_9PROT</name>
<keyword evidence="7 10" id="KW-0283">Flagellar rotation</keyword>
<evidence type="ECO:0000256" key="5">
    <source>
        <dbReference type="ARBA" id="ARBA00022500"/>
    </source>
</evidence>
<keyword evidence="12" id="KW-1185">Reference proteome</keyword>
<evidence type="ECO:0000256" key="3">
    <source>
        <dbReference type="ARBA" id="ARBA00008281"/>
    </source>
</evidence>
<evidence type="ECO:0000256" key="2">
    <source>
        <dbReference type="ARBA" id="ARBA00004162"/>
    </source>
</evidence>
<keyword evidence="11" id="KW-0966">Cell projection</keyword>
<dbReference type="EMBL" id="BMJQ01000016">
    <property type="protein sequence ID" value="GGF38924.1"/>
    <property type="molecule type" value="Genomic_DNA"/>
</dbReference>
<accession>A0A8J3E4H9</accession>
<dbReference type="GO" id="GO:0005886">
    <property type="term" value="C:plasma membrane"/>
    <property type="evidence" value="ECO:0007669"/>
    <property type="project" value="UniProtKB-SubCell"/>
</dbReference>
<keyword evidence="8 10" id="KW-1133">Transmembrane helix</keyword>
<evidence type="ECO:0000256" key="10">
    <source>
        <dbReference type="RuleBase" id="RU364125"/>
    </source>
</evidence>
<keyword evidence="6 10" id="KW-0812">Transmembrane</keyword>
<comment type="caution">
    <text evidence="11">The sequence shown here is derived from an EMBL/GenBank/DDBJ whole genome shotgun (WGS) entry which is preliminary data.</text>
</comment>
<reference evidence="11" key="1">
    <citation type="journal article" date="2014" name="Int. J. Syst. Evol. Microbiol.">
        <title>Complete genome sequence of Corynebacterium casei LMG S-19264T (=DSM 44701T), isolated from a smear-ripened cheese.</title>
        <authorList>
            <consortium name="US DOE Joint Genome Institute (JGI-PGF)"/>
            <person name="Walter F."/>
            <person name="Albersmeier A."/>
            <person name="Kalinowski J."/>
            <person name="Ruckert C."/>
        </authorList>
    </citation>
    <scope>NUCLEOTIDE SEQUENCE</scope>
    <source>
        <strain evidence="11">CGMCC 1.15725</strain>
    </source>
</reference>
<dbReference type="Proteomes" id="UP000646365">
    <property type="component" value="Unassembled WGS sequence"/>
</dbReference>
<reference evidence="11" key="2">
    <citation type="submission" date="2020-09" db="EMBL/GenBank/DDBJ databases">
        <authorList>
            <person name="Sun Q."/>
            <person name="Zhou Y."/>
        </authorList>
    </citation>
    <scope>NUCLEOTIDE SEQUENCE</scope>
    <source>
        <strain evidence="11">CGMCC 1.15725</strain>
    </source>
</reference>
<dbReference type="RefSeq" id="WP_189051050.1">
    <property type="nucleotide sequence ID" value="NZ_BMJQ01000016.1"/>
</dbReference>
<dbReference type="GO" id="GO:0006935">
    <property type="term" value="P:chemotaxis"/>
    <property type="evidence" value="ECO:0007669"/>
    <property type="project" value="UniProtKB-KW"/>
</dbReference>
<feature type="transmembrane region" description="Helical" evidence="10">
    <location>
        <begin position="23"/>
        <end position="43"/>
    </location>
</feature>
<evidence type="ECO:0000256" key="6">
    <source>
        <dbReference type="ARBA" id="ARBA00022692"/>
    </source>
</evidence>
<keyword evidence="4" id="KW-1003">Cell membrane</keyword>
<evidence type="ECO:0000256" key="7">
    <source>
        <dbReference type="ARBA" id="ARBA00022779"/>
    </source>
</evidence>
<keyword evidence="9 10" id="KW-0472">Membrane</keyword>
<evidence type="ECO:0000313" key="11">
    <source>
        <dbReference type="EMBL" id="GGF38924.1"/>
    </source>
</evidence>
<dbReference type="InterPro" id="IPR005503">
    <property type="entry name" value="FliL"/>
</dbReference>
<dbReference type="GO" id="GO:0009425">
    <property type="term" value="C:bacterial-type flagellum basal body"/>
    <property type="evidence" value="ECO:0007669"/>
    <property type="project" value="InterPro"/>
</dbReference>
<keyword evidence="10" id="KW-0997">Cell inner membrane</keyword>